<dbReference type="Pfam" id="PF19795">
    <property type="entry name" value="DUF6279"/>
    <property type="match status" value="1"/>
</dbReference>
<reference evidence="1 2" key="1">
    <citation type="submission" date="2020-08" db="EMBL/GenBank/DDBJ databases">
        <title>Genomic Encyclopedia of Type Strains, Phase III (KMG-III): the genomes of soil and plant-associated and newly described type strains.</title>
        <authorList>
            <person name="Whitman W."/>
        </authorList>
    </citation>
    <scope>NUCLEOTIDE SEQUENCE [LARGE SCALE GENOMIC DNA]</scope>
    <source>
        <strain evidence="1 2">CECT 8799</strain>
    </source>
</reference>
<gene>
    <name evidence="1" type="ORF">FHS09_000112</name>
</gene>
<protein>
    <recommendedName>
        <fullName evidence="3">Lipoprotein</fullName>
    </recommendedName>
</protein>
<evidence type="ECO:0008006" key="3">
    <source>
        <dbReference type="Google" id="ProtNLM"/>
    </source>
</evidence>
<evidence type="ECO:0000313" key="1">
    <source>
        <dbReference type="EMBL" id="MBB3059311.1"/>
    </source>
</evidence>
<dbReference type="RefSeq" id="WP_183455604.1">
    <property type="nucleotide sequence ID" value="NZ_JACHWZ010000001.1"/>
</dbReference>
<evidence type="ECO:0000313" key="2">
    <source>
        <dbReference type="Proteomes" id="UP000535937"/>
    </source>
</evidence>
<accession>A0A7W4W7Y4</accession>
<proteinExistence type="predicted"/>
<keyword evidence="2" id="KW-1185">Reference proteome</keyword>
<organism evidence="1 2">
    <name type="scientific">Microbulbifer rhizosphaerae</name>
    <dbReference type="NCBI Taxonomy" id="1562603"/>
    <lineage>
        <taxon>Bacteria</taxon>
        <taxon>Pseudomonadati</taxon>
        <taxon>Pseudomonadota</taxon>
        <taxon>Gammaproteobacteria</taxon>
        <taxon>Cellvibrionales</taxon>
        <taxon>Microbulbiferaceae</taxon>
        <taxon>Microbulbifer</taxon>
    </lineage>
</organism>
<comment type="caution">
    <text evidence="1">The sequence shown here is derived from an EMBL/GenBank/DDBJ whole genome shotgun (WGS) entry which is preliminary data.</text>
</comment>
<sequence>MTLGANQLPDRILRLLPATTLLLLLASCSSVQLAYNHMDRWIRWQLDDYVDLKGTQKQQLAAALDSFHRWHRQTQLPDYANYLEQLADRVQQSQFTSAELQTVEKQVRVFWDTASTQFYDLLLPLAATLDSGQIDELEENLQEKREESLEKWRSPEKIQRRRLKQIRKHSRRWLGKLSGEQEALIAEWVAQAAYNPLLRDQQRQLWQARVIELLRRKPEGYLQQLRDLIVNPQQLWSEEYRRMQDQRHRQIRSLSERILATITPEQRLHLEAALRSHAGDFRSLSHE</sequence>
<dbReference type="PIRSF" id="PIRSF028200">
    <property type="entry name" value="UCP028200"/>
    <property type="match status" value="1"/>
</dbReference>
<dbReference type="Proteomes" id="UP000535937">
    <property type="component" value="Unassembled WGS sequence"/>
</dbReference>
<dbReference type="InterPro" id="IPR016875">
    <property type="entry name" value="UCP028200"/>
</dbReference>
<dbReference type="AlphaFoldDB" id="A0A7W4W7Y4"/>
<dbReference type="EMBL" id="JACHWZ010000001">
    <property type="protein sequence ID" value="MBB3059311.1"/>
    <property type="molecule type" value="Genomic_DNA"/>
</dbReference>
<name>A0A7W4W7Y4_9GAMM</name>